<dbReference type="PANTHER" id="PTHR36381:SF1">
    <property type="entry name" value="ETHYLENE-REGULATED TRANSCRIPT 2 (ERT2)"/>
    <property type="match status" value="1"/>
</dbReference>
<gene>
    <name evidence="4" type="primary">LOC111010961</name>
</gene>
<protein>
    <submittedName>
        <fullName evidence="4">Uncharacterized protein LOC111010961</fullName>
    </submittedName>
</protein>
<evidence type="ECO:0000256" key="1">
    <source>
        <dbReference type="SAM" id="MobiDB-lite"/>
    </source>
</evidence>
<proteinExistence type="predicted"/>
<dbReference type="RefSeq" id="XP_022140249.1">
    <property type="nucleotide sequence ID" value="XM_022284557.1"/>
</dbReference>
<evidence type="ECO:0000256" key="2">
    <source>
        <dbReference type="SAM" id="Phobius"/>
    </source>
</evidence>
<name>A0A6J1CF69_MOMCH</name>
<keyword evidence="2" id="KW-1133">Transmembrane helix</keyword>
<organism evidence="3 4">
    <name type="scientific">Momordica charantia</name>
    <name type="common">Bitter gourd</name>
    <name type="synonym">Balsam pear</name>
    <dbReference type="NCBI Taxonomy" id="3673"/>
    <lineage>
        <taxon>Eukaryota</taxon>
        <taxon>Viridiplantae</taxon>
        <taxon>Streptophyta</taxon>
        <taxon>Embryophyta</taxon>
        <taxon>Tracheophyta</taxon>
        <taxon>Spermatophyta</taxon>
        <taxon>Magnoliopsida</taxon>
        <taxon>eudicotyledons</taxon>
        <taxon>Gunneridae</taxon>
        <taxon>Pentapetalae</taxon>
        <taxon>rosids</taxon>
        <taxon>fabids</taxon>
        <taxon>Cucurbitales</taxon>
        <taxon>Cucurbitaceae</taxon>
        <taxon>Momordiceae</taxon>
        <taxon>Momordica</taxon>
    </lineage>
</organism>
<reference evidence="4" key="1">
    <citation type="submission" date="2025-08" db="UniProtKB">
        <authorList>
            <consortium name="RefSeq"/>
        </authorList>
    </citation>
    <scope>IDENTIFICATION</scope>
    <source>
        <strain evidence="4">OHB3-1</strain>
    </source>
</reference>
<dbReference type="KEGG" id="mcha:111010961"/>
<keyword evidence="3" id="KW-1185">Reference proteome</keyword>
<dbReference type="OrthoDB" id="690172at2759"/>
<feature type="region of interest" description="Disordered" evidence="1">
    <location>
        <begin position="51"/>
        <end position="87"/>
    </location>
</feature>
<keyword evidence="2" id="KW-0472">Membrane</keyword>
<sequence>MPLLPWKTARASRISRIVADLQSPKPGGSLVVETGFPTSIVDLFVKHRDRLRKHSARRKSKKKKSKTEIHDSIAQLSSSPTSPPPQMNPTACLRRENLEIDDLKILDEARVVGDRVCESVRNRTETCVVGGGAAAGDSVCMVAVKMFLVAVLALSTKKLVVGVTLSASLLLVLEFVGKRAVRFLKPCANGEAALRSFIHKVLMHLWIVENSGNRQEVSIPKVSRGREYCFPNESLELSSSVGEIQLVESDVNASETPNGIEDETHHIGFLVDEKEKKVGTELLVCGNQRGTRGRLNRRMLEKLVRRKSVGRAIENQNREKELEFRSDRFNHLEADKAPIEEQVNIEEDENLEQEQDGEIRSILCKEEKENGKPQWQAMEAAESCKIQEIEREGSLNYPILVVVVLGGLLGGRILAVVLTTAGCFVMKLNEISRRRSLDPPLKVCC</sequence>
<feature type="transmembrane region" description="Helical" evidence="2">
    <location>
        <begin position="397"/>
        <end position="425"/>
    </location>
</feature>
<feature type="compositionally biased region" description="Basic residues" evidence="1">
    <location>
        <begin position="51"/>
        <end position="65"/>
    </location>
</feature>
<accession>A0A6J1CF69</accession>
<dbReference type="GeneID" id="111010961"/>
<evidence type="ECO:0000313" key="3">
    <source>
        <dbReference type="Proteomes" id="UP000504603"/>
    </source>
</evidence>
<evidence type="ECO:0000313" key="4">
    <source>
        <dbReference type="RefSeq" id="XP_022140249.1"/>
    </source>
</evidence>
<dbReference type="PANTHER" id="PTHR36381">
    <property type="entry name" value="ETHYLENE-REGULATED TRANSCRIPT 2 (ERT2)"/>
    <property type="match status" value="1"/>
</dbReference>
<keyword evidence="2" id="KW-0812">Transmembrane</keyword>
<dbReference type="AlphaFoldDB" id="A0A6J1CF69"/>
<dbReference type="Proteomes" id="UP000504603">
    <property type="component" value="Unplaced"/>
</dbReference>